<evidence type="ECO:0000313" key="2">
    <source>
        <dbReference type="EMBL" id="QLY34773.1"/>
    </source>
</evidence>
<dbReference type="KEGG" id="nhu:H0264_30400"/>
<dbReference type="Gene3D" id="3.30.530.20">
    <property type="match status" value="1"/>
</dbReference>
<dbReference type="Pfam" id="PF10604">
    <property type="entry name" value="Polyketide_cyc2"/>
    <property type="match status" value="1"/>
</dbReference>
<dbReference type="AlphaFoldDB" id="A0A7D6VGR3"/>
<protein>
    <submittedName>
        <fullName evidence="2">SRPBCC family protein</fullName>
    </submittedName>
</protein>
<organism evidence="2 3">
    <name type="scientific">Nocardia huaxiensis</name>
    <dbReference type="NCBI Taxonomy" id="2755382"/>
    <lineage>
        <taxon>Bacteria</taxon>
        <taxon>Bacillati</taxon>
        <taxon>Actinomycetota</taxon>
        <taxon>Actinomycetes</taxon>
        <taxon>Mycobacteriales</taxon>
        <taxon>Nocardiaceae</taxon>
        <taxon>Nocardia</taxon>
    </lineage>
</organism>
<gene>
    <name evidence="2" type="ORF">H0264_30400</name>
</gene>
<feature type="transmembrane region" description="Helical" evidence="1">
    <location>
        <begin position="6"/>
        <end position="26"/>
    </location>
</feature>
<evidence type="ECO:0000313" key="3">
    <source>
        <dbReference type="Proteomes" id="UP000515512"/>
    </source>
</evidence>
<dbReference type="SUPFAM" id="SSF55961">
    <property type="entry name" value="Bet v1-like"/>
    <property type="match status" value="1"/>
</dbReference>
<keyword evidence="3" id="KW-1185">Reference proteome</keyword>
<keyword evidence="1" id="KW-0812">Transmembrane</keyword>
<dbReference type="CDD" id="cd07821">
    <property type="entry name" value="PYR_PYL_RCAR_like"/>
    <property type="match status" value="1"/>
</dbReference>
<sequence length="197" mass="21807">MTAIVIVAAVVVILGGIAAGITLLVMRAWTKKVLAGEGYELQPVSSEFVDQFLSEGASFVVSAEREFPYPPQKVWDALQLNGTFSWIPLINGIRYRDDYRREGAMRTFDGLLVAAEERVVTMAPGSRLTVTGVKASVPVVLKSFIEDYRLAETENGTRLTWTLAFRPRFGAFVPLRWTAPFIRPFARIGIKGLAARI</sequence>
<reference evidence="2 3" key="1">
    <citation type="submission" date="2020-07" db="EMBL/GenBank/DDBJ databases">
        <authorList>
            <person name="Zhuang K."/>
            <person name="Ran Y."/>
        </authorList>
    </citation>
    <scope>NUCLEOTIDE SEQUENCE [LARGE SCALE GENOMIC DNA]</scope>
    <source>
        <strain evidence="2 3">WCH-YHL-001</strain>
    </source>
</reference>
<dbReference type="EMBL" id="CP059399">
    <property type="protein sequence ID" value="QLY34773.1"/>
    <property type="molecule type" value="Genomic_DNA"/>
</dbReference>
<dbReference type="Proteomes" id="UP000515512">
    <property type="component" value="Chromosome"/>
</dbReference>
<dbReference type="InterPro" id="IPR019587">
    <property type="entry name" value="Polyketide_cyclase/dehydratase"/>
</dbReference>
<keyword evidence="1" id="KW-0472">Membrane</keyword>
<name>A0A7D6VGR3_9NOCA</name>
<dbReference type="InterPro" id="IPR023393">
    <property type="entry name" value="START-like_dom_sf"/>
</dbReference>
<accession>A0A7D6VGR3</accession>
<keyword evidence="1" id="KW-1133">Transmembrane helix</keyword>
<evidence type="ECO:0000256" key="1">
    <source>
        <dbReference type="SAM" id="Phobius"/>
    </source>
</evidence>
<proteinExistence type="predicted"/>